<evidence type="ECO:0000256" key="10">
    <source>
        <dbReference type="ARBA" id="ARBA00068150"/>
    </source>
</evidence>
<keyword evidence="14" id="KW-1185">Reference proteome</keyword>
<dbReference type="FunFam" id="3.30.565.10:FF:000010">
    <property type="entry name" value="Sensor histidine kinase RcsC"/>
    <property type="match status" value="1"/>
</dbReference>
<dbReference type="PRINTS" id="PR00344">
    <property type="entry name" value="BCTRLSENSOR"/>
</dbReference>
<dbReference type="InterPro" id="IPR036097">
    <property type="entry name" value="HisK_dim/P_sf"/>
</dbReference>
<evidence type="ECO:0000256" key="7">
    <source>
        <dbReference type="ARBA" id="ARBA00022840"/>
    </source>
</evidence>
<dbReference type="InterPro" id="IPR036890">
    <property type="entry name" value="HATPase_C_sf"/>
</dbReference>
<dbReference type="CDD" id="cd00082">
    <property type="entry name" value="HisKA"/>
    <property type="match status" value="1"/>
</dbReference>
<sequence>MRIGLKTKTIVSVLLMCAIMLIATLSGINQFMNQNSYLIEKSLANKNFDRASYAISKSADDLSHLCRNLAWRDDSYKFMEDHNEKFISSNFVPDMFNTFDLDFILFIDSNGKIFETYFPVRNDTILGCFLLNGCSGNELVKSVGPEGASGLIRISHSIVQFSAQKIFNSLKTKDPRGTLVMGRFFGDNDIAELGRNLRMDLSLTELRSKDGKEVFFEHSGIRGSSLIAYKVLHDTFGKQLVLLRMKAYEGFNSMGKSMNLGLSLYMIAVLLCLGICTYFFVNFIFVSRVRKLKSQLDGTRTVRAGGKRDRLQVILSGDDELTDLSKSINETLQLVQEEKERAEGANRVKSEFLANMSHEIRTPMHSILGMVELLKETKLDDEQKYFLEVAGTAGESLLEVINDVLEISKIEAGHLEIEKHQFILREMIERVVSVLNVEASKKGLKIICNIENEVPEIVTGDPTRIRQVLTNLISNSVKFTGKGIVDVRVVVGEDGNIVFSVSDTGIGIPADKISAIFESFTQADSSTSRKYGGTGLGLPISRKLVEMMGGKLSAESTVGVGSKFSFFVNLKY</sequence>
<dbReference type="AlphaFoldDB" id="A0A1X7EPG1"/>
<evidence type="ECO:0000256" key="1">
    <source>
        <dbReference type="ARBA" id="ARBA00000085"/>
    </source>
</evidence>
<dbReference type="Pfam" id="PF00512">
    <property type="entry name" value="HisKA"/>
    <property type="match status" value="1"/>
</dbReference>
<comment type="catalytic activity">
    <reaction evidence="1">
        <text>ATP + protein L-histidine = ADP + protein N-phospho-L-histidine.</text>
        <dbReference type="EC" id="2.7.13.3"/>
    </reaction>
</comment>
<keyword evidence="5" id="KW-0547">Nucleotide-binding</keyword>
<dbReference type="STRING" id="1519643.SAMN06295933_3240"/>
<evidence type="ECO:0000256" key="8">
    <source>
        <dbReference type="ARBA" id="ARBA00023012"/>
    </source>
</evidence>
<accession>A0A1X7EPG1</accession>
<keyword evidence="11" id="KW-0472">Membrane</keyword>
<keyword evidence="11" id="KW-1133">Transmembrane helix</keyword>
<evidence type="ECO:0000256" key="4">
    <source>
        <dbReference type="ARBA" id="ARBA00022679"/>
    </source>
</evidence>
<evidence type="ECO:0000256" key="5">
    <source>
        <dbReference type="ARBA" id="ARBA00022741"/>
    </source>
</evidence>
<evidence type="ECO:0000313" key="14">
    <source>
        <dbReference type="Proteomes" id="UP000192906"/>
    </source>
</evidence>
<dbReference type="GO" id="GO:0000155">
    <property type="term" value="F:phosphorelay sensor kinase activity"/>
    <property type="evidence" value="ECO:0007669"/>
    <property type="project" value="InterPro"/>
</dbReference>
<dbReference type="Gene3D" id="1.10.287.130">
    <property type="match status" value="1"/>
</dbReference>
<dbReference type="GO" id="GO:0005524">
    <property type="term" value="F:ATP binding"/>
    <property type="evidence" value="ECO:0007669"/>
    <property type="project" value="UniProtKB-KW"/>
</dbReference>
<dbReference type="SMART" id="SM00387">
    <property type="entry name" value="HATPase_c"/>
    <property type="match status" value="1"/>
</dbReference>
<keyword evidence="3" id="KW-0597">Phosphoprotein</keyword>
<gene>
    <name evidence="13" type="ORF">SAMN06295933_3240</name>
</gene>
<dbReference type="Gene3D" id="3.30.565.10">
    <property type="entry name" value="Histidine kinase-like ATPase, C-terminal domain"/>
    <property type="match status" value="1"/>
</dbReference>
<dbReference type="RefSeq" id="WP_085104068.1">
    <property type="nucleotide sequence ID" value="NZ_FWZU01000005.1"/>
</dbReference>
<evidence type="ECO:0000313" key="13">
    <source>
        <dbReference type="EMBL" id="SMF37521.1"/>
    </source>
</evidence>
<dbReference type="SUPFAM" id="SSF47384">
    <property type="entry name" value="Homodimeric domain of signal transducing histidine kinase"/>
    <property type="match status" value="1"/>
</dbReference>
<dbReference type="CDD" id="cd16922">
    <property type="entry name" value="HATPase_EvgS-ArcB-TorS-like"/>
    <property type="match status" value="1"/>
</dbReference>
<keyword evidence="6 13" id="KW-0418">Kinase</keyword>
<proteinExistence type="predicted"/>
<dbReference type="SMART" id="SM00388">
    <property type="entry name" value="HisKA"/>
    <property type="match status" value="1"/>
</dbReference>
<keyword evidence="11" id="KW-0812">Transmembrane</keyword>
<name>A0A1X7EPG1_9BACT</name>
<evidence type="ECO:0000256" key="11">
    <source>
        <dbReference type="SAM" id="Phobius"/>
    </source>
</evidence>
<dbReference type="FunFam" id="1.10.287.130:FF:000002">
    <property type="entry name" value="Two-component osmosensing histidine kinase"/>
    <property type="match status" value="1"/>
</dbReference>
<keyword evidence="4" id="KW-0808">Transferase</keyword>
<feature type="domain" description="Histidine kinase" evidence="12">
    <location>
        <begin position="355"/>
        <end position="572"/>
    </location>
</feature>
<organism evidence="13 14">
    <name type="scientific">Desulfovibrio gilichinskyi</name>
    <dbReference type="NCBI Taxonomy" id="1519643"/>
    <lineage>
        <taxon>Bacteria</taxon>
        <taxon>Pseudomonadati</taxon>
        <taxon>Thermodesulfobacteriota</taxon>
        <taxon>Desulfovibrionia</taxon>
        <taxon>Desulfovibrionales</taxon>
        <taxon>Desulfovibrionaceae</taxon>
        <taxon>Desulfovibrio</taxon>
    </lineage>
</organism>
<reference evidence="14" key="1">
    <citation type="submission" date="2017-04" db="EMBL/GenBank/DDBJ databases">
        <authorList>
            <person name="Varghese N."/>
            <person name="Submissions S."/>
        </authorList>
    </citation>
    <scope>NUCLEOTIDE SEQUENCE [LARGE SCALE GENOMIC DNA]</scope>
    <source>
        <strain evidence="14">K3S</strain>
    </source>
</reference>
<feature type="transmembrane region" description="Helical" evidence="11">
    <location>
        <begin position="262"/>
        <end position="286"/>
    </location>
</feature>
<comment type="subunit">
    <text evidence="9">At low DSF concentrations, interacts with RpfF.</text>
</comment>
<evidence type="ECO:0000256" key="3">
    <source>
        <dbReference type="ARBA" id="ARBA00022553"/>
    </source>
</evidence>
<dbReference type="PROSITE" id="PS50109">
    <property type="entry name" value="HIS_KIN"/>
    <property type="match status" value="1"/>
</dbReference>
<dbReference type="InterPro" id="IPR005467">
    <property type="entry name" value="His_kinase_dom"/>
</dbReference>
<dbReference type="Proteomes" id="UP000192906">
    <property type="component" value="Unassembled WGS sequence"/>
</dbReference>
<protein>
    <recommendedName>
        <fullName evidence="10">Sensory/regulatory protein RpfC</fullName>
        <ecNumber evidence="2">2.7.13.3</ecNumber>
    </recommendedName>
</protein>
<dbReference type="PANTHER" id="PTHR45339">
    <property type="entry name" value="HYBRID SIGNAL TRANSDUCTION HISTIDINE KINASE J"/>
    <property type="match status" value="1"/>
</dbReference>
<keyword evidence="8" id="KW-0902">Two-component regulatory system</keyword>
<evidence type="ECO:0000259" key="12">
    <source>
        <dbReference type="PROSITE" id="PS50109"/>
    </source>
</evidence>
<dbReference type="InterPro" id="IPR007892">
    <property type="entry name" value="CHASE4"/>
</dbReference>
<evidence type="ECO:0000256" key="9">
    <source>
        <dbReference type="ARBA" id="ARBA00064003"/>
    </source>
</evidence>
<evidence type="ECO:0000256" key="6">
    <source>
        <dbReference type="ARBA" id="ARBA00022777"/>
    </source>
</evidence>
<dbReference type="SUPFAM" id="SSF55874">
    <property type="entry name" value="ATPase domain of HSP90 chaperone/DNA topoisomerase II/histidine kinase"/>
    <property type="match status" value="1"/>
</dbReference>
<dbReference type="Pfam" id="PF05228">
    <property type="entry name" value="CHASE4"/>
    <property type="match status" value="1"/>
</dbReference>
<evidence type="ECO:0000256" key="2">
    <source>
        <dbReference type="ARBA" id="ARBA00012438"/>
    </source>
</evidence>
<dbReference type="InterPro" id="IPR004358">
    <property type="entry name" value="Sig_transdc_His_kin-like_C"/>
</dbReference>
<keyword evidence="7" id="KW-0067">ATP-binding</keyword>
<dbReference type="OrthoDB" id="7318144at2"/>
<dbReference type="InterPro" id="IPR003594">
    <property type="entry name" value="HATPase_dom"/>
</dbReference>
<dbReference type="EMBL" id="FWZU01000005">
    <property type="protein sequence ID" value="SMF37521.1"/>
    <property type="molecule type" value="Genomic_DNA"/>
</dbReference>
<dbReference type="Pfam" id="PF02518">
    <property type="entry name" value="HATPase_c"/>
    <property type="match status" value="1"/>
</dbReference>
<dbReference type="InterPro" id="IPR003661">
    <property type="entry name" value="HisK_dim/P_dom"/>
</dbReference>
<dbReference type="EC" id="2.7.13.3" evidence="2"/>
<dbReference type="PANTHER" id="PTHR45339:SF1">
    <property type="entry name" value="HYBRID SIGNAL TRANSDUCTION HISTIDINE KINASE J"/>
    <property type="match status" value="1"/>
</dbReference>